<organism evidence="2 3">
    <name type="scientific">Sphingobacterium haloxyli</name>
    <dbReference type="NCBI Taxonomy" id="2100533"/>
    <lineage>
        <taxon>Bacteria</taxon>
        <taxon>Pseudomonadati</taxon>
        <taxon>Bacteroidota</taxon>
        <taxon>Sphingobacteriia</taxon>
        <taxon>Sphingobacteriales</taxon>
        <taxon>Sphingobacteriaceae</taxon>
        <taxon>Sphingobacterium</taxon>
    </lineage>
</organism>
<evidence type="ECO:0000313" key="2">
    <source>
        <dbReference type="EMBL" id="PRD47044.1"/>
    </source>
</evidence>
<dbReference type="AlphaFoldDB" id="A0A2S9J2S9"/>
<dbReference type="Proteomes" id="UP000239711">
    <property type="component" value="Unassembled WGS sequence"/>
</dbReference>
<evidence type="ECO:0000256" key="1">
    <source>
        <dbReference type="SAM" id="SignalP"/>
    </source>
</evidence>
<dbReference type="RefSeq" id="WP_105717162.1">
    <property type="nucleotide sequence ID" value="NZ_PVBQ01000008.1"/>
</dbReference>
<feature type="chain" id="PRO_5015559816" description="Outer membrane protein beta-barrel domain-containing protein" evidence="1">
    <location>
        <begin position="22"/>
        <end position="220"/>
    </location>
</feature>
<keyword evidence="1" id="KW-0732">Signal</keyword>
<gene>
    <name evidence="2" type="ORF">C5745_11505</name>
</gene>
<sequence length="220" mass="24814">MKIFFSLLVLCAGCLMLSAQTEVDSLHHRKIYYMGGTGLSFPLGKSKNVLGTKLFSGSAGLDIALKDSRYFLSPTLYMLTFRYDQQKHDPKYNYIIENGRTNFYMLSLTAGRRHQYKRLNTFAYIGPVAGLIVEPRGNIVAEKLRMSNKNSLTVAGKVGMGADYKFPGFFIGGEIGYMYNFREIEGNPIQFLTIMFGLKSDITRLSEKVTEVIGIETYKN</sequence>
<protein>
    <recommendedName>
        <fullName evidence="4">Outer membrane protein beta-barrel domain-containing protein</fullName>
    </recommendedName>
</protein>
<comment type="caution">
    <text evidence="2">The sequence shown here is derived from an EMBL/GenBank/DDBJ whole genome shotgun (WGS) entry which is preliminary data.</text>
</comment>
<feature type="signal peptide" evidence="1">
    <location>
        <begin position="1"/>
        <end position="21"/>
    </location>
</feature>
<reference evidence="2 3" key="1">
    <citation type="submission" date="2018-02" db="EMBL/GenBank/DDBJ databases">
        <title>The draft genome of Sphingobacterium sp. 5JN-11.</title>
        <authorList>
            <person name="Liu L."/>
            <person name="Li L."/>
            <person name="Liang L."/>
            <person name="Zhang X."/>
            <person name="Wang T."/>
        </authorList>
    </citation>
    <scope>NUCLEOTIDE SEQUENCE [LARGE SCALE GENOMIC DNA]</scope>
    <source>
        <strain evidence="2 3">5JN-11</strain>
    </source>
</reference>
<name>A0A2S9J2S9_9SPHI</name>
<accession>A0A2S9J2S9</accession>
<dbReference type="EMBL" id="PVBQ01000008">
    <property type="protein sequence ID" value="PRD47044.1"/>
    <property type="molecule type" value="Genomic_DNA"/>
</dbReference>
<proteinExistence type="predicted"/>
<evidence type="ECO:0000313" key="3">
    <source>
        <dbReference type="Proteomes" id="UP000239711"/>
    </source>
</evidence>
<dbReference type="OrthoDB" id="790079at2"/>
<evidence type="ECO:0008006" key="4">
    <source>
        <dbReference type="Google" id="ProtNLM"/>
    </source>
</evidence>
<keyword evidence="3" id="KW-1185">Reference proteome</keyword>